<name>A0ABM6WJX4_9DEIN</name>
<protein>
    <submittedName>
        <fullName evidence="1">O-antigen polymerase</fullName>
    </submittedName>
</protein>
<organism evidence="1 2">
    <name type="scientific">Meiothermus taiwanensis WR-220</name>
    <dbReference type="NCBI Taxonomy" id="1339250"/>
    <lineage>
        <taxon>Bacteria</taxon>
        <taxon>Thermotogati</taxon>
        <taxon>Deinococcota</taxon>
        <taxon>Deinococci</taxon>
        <taxon>Thermales</taxon>
        <taxon>Thermaceae</taxon>
        <taxon>Meiothermus</taxon>
    </lineage>
</organism>
<dbReference type="Proteomes" id="UP000263013">
    <property type="component" value="Chromosome"/>
</dbReference>
<dbReference type="EMBL" id="CP021130">
    <property type="protein sequence ID" value="AWR87341.1"/>
    <property type="molecule type" value="Genomic_DNA"/>
</dbReference>
<evidence type="ECO:0000313" key="1">
    <source>
        <dbReference type="EMBL" id="AWR87341.1"/>
    </source>
</evidence>
<gene>
    <name evidence="1" type="ORF">Mtai_v1c21090</name>
</gene>
<evidence type="ECO:0000313" key="2">
    <source>
        <dbReference type="Proteomes" id="UP000263013"/>
    </source>
</evidence>
<proteinExistence type="predicted"/>
<keyword evidence="2" id="KW-1185">Reference proteome</keyword>
<accession>A0ABM6WJX4</accession>
<reference evidence="1 2" key="1">
    <citation type="submission" date="2017-05" db="EMBL/GenBank/DDBJ databases">
        <title>Complete genome sequence of Meiothermus taiwanensis WR-220.</title>
        <authorList>
            <person name="Wu W.-L."/>
            <person name="Lo W.-S."/>
            <person name="Kuo C.-H."/>
            <person name="Wu S.-H."/>
        </authorList>
    </citation>
    <scope>NUCLEOTIDE SEQUENCE [LARGE SCALE GENOMIC DNA]</scope>
    <source>
        <strain evidence="1 2">WR-220</strain>
    </source>
</reference>
<sequence>MLTELERVPELQQNKLLSEAARLNPKSLWVYRTQLEHARAPEEKMRLLQQIIEVFPLANPIYYLQLAELATDLNRPSDAIRVLELGLSRFPPDFKGYQSGNFFGALTPFYETWRTSAPRLLERLKNAK</sequence>